<sequence length="438" mass="48130">MVSTVTTHPYIGQRRSIFLPPKPLRYKELLHAHNSLIRTQLRSSPPSPMESTGAKVAGAPALVLTSGASVRVNALLSLRSLRAAAALLQGLFLLLTLPFLRRKPPSYCSSKEKEKAIKRMSTAAEVGPGDLEVAARRAMAIGRVGQGSDGRMSLREFSLFATSRGDTLFTQSWTPSSVKIRGLVILLHGLNEHSGRYDDFAKQLNANGYKVYGMDWIGHGGSDGLHGYVHSLDDAVSDIKEFIEKVLAENSGYPCFLFGHSTGAAILLKAVLDPKIETLVDGIVLTSPAIRVQPSHPIFLVLAPIFSFLFPKYQFGAANKQGLPVSRNPDALVAKYSDPLVYTGSIRVRTGYEVLRISSYLQKSINRISVPFLVMHGTADTITDPEASQMLYKDASCTDKSIKLYEGFLHDLLIEPEREEIVKDILDWLNCKLAFMID</sequence>
<dbReference type="EMBL" id="QPKB01000001">
    <property type="protein sequence ID" value="RWR75115.1"/>
    <property type="molecule type" value="Genomic_DNA"/>
</dbReference>
<reference evidence="2 3" key="1">
    <citation type="journal article" date="2019" name="Nat. Plants">
        <title>Stout camphor tree genome fills gaps in understanding of flowering plant genome evolution.</title>
        <authorList>
            <person name="Chaw S.M."/>
            <person name="Liu Y.C."/>
            <person name="Wu Y.W."/>
            <person name="Wang H.Y."/>
            <person name="Lin C.I."/>
            <person name="Wu C.S."/>
            <person name="Ke H.M."/>
            <person name="Chang L.Y."/>
            <person name="Hsu C.Y."/>
            <person name="Yang H.T."/>
            <person name="Sudianto E."/>
            <person name="Hsu M.H."/>
            <person name="Wu K.P."/>
            <person name="Wang L.N."/>
            <person name="Leebens-Mack J.H."/>
            <person name="Tsai I.J."/>
        </authorList>
    </citation>
    <scope>NUCLEOTIDE SEQUENCE [LARGE SCALE GENOMIC DNA]</scope>
    <source>
        <strain evidence="3">cv. Chaw 1501</strain>
        <tissue evidence="2">Young leaves</tissue>
    </source>
</reference>
<feature type="domain" description="Serine aminopeptidase S33" evidence="1">
    <location>
        <begin position="180"/>
        <end position="417"/>
    </location>
</feature>
<dbReference type="InterPro" id="IPR051044">
    <property type="entry name" value="MAG_DAG_Lipase"/>
</dbReference>
<organism evidence="2 3">
    <name type="scientific">Cinnamomum micranthum f. kanehirae</name>
    <dbReference type="NCBI Taxonomy" id="337451"/>
    <lineage>
        <taxon>Eukaryota</taxon>
        <taxon>Viridiplantae</taxon>
        <taxon>Streptophyta</taxon>
        <taxon>Embryophyta</taxon>
        <taxon>Tracheophyta</taxon>
        <taxon>Spermatophyta</taxon>
        <taxon>Magnoliopsida</taxon>
        <taxon>Magnoliidae</taxon>
        <taxon>Laurales</taxon>
        <taxon>Lauraceae</taxon>
        <taxon>Cinnamomum</taxon>
    </lineage>
</organism>
<keyword evidence="3" id="KW-1185">Reference proteome</keyword>
<dbReference type="STRING" id="337451.A0A443N9C0"/>
<dbReference type="Pfam" id="PF12146">
    <property type="entry name" value="Hydrolase_4"/>
    <property type="match status" value="1"/>
</dbReference>
<dbReference type="InterPro" id="IPR029058">
    <property type="entry name" value="AB_hydrolase_fold"/>
</dbReference>
<evidence type="ECO:0000259" key="1">
    <source>
        <dbReference type="Pfam" id="PF12146"/>
    </source>
</evidence>
<dbReference type="Gene3D" id="3.40.50.1820">
    <property type="entry name" value="alpha/beta hydrolase"/>
    <property type="match status" value="1"/>
</dbReference>
<proteinExistence type="predicted"/>
<dbReference type="FunFam" id="3.40.50.1820:FF:000111">
    <property type="entry name" value="Alpha/beta-Hydrolases superfamily protein"/>
    <property type="match status" value="1"/>
</dbReference>
<dbReference type="SUPFAM" id="SSF53474">
    <property type="entry name" value="alpha/beta-Hydrolases"/>
    <property type="match status" value="1"/>
</dbReference>
<accession>A0A443N9C0</accession>
<dbReference type="PANTHER" id="PTHR11614">
    <property type="entry name" value="PHOSPHOLIPASE-RELATED"/>
    <property type="match status" value="1"/>
</dbReference>
<evidence type="ECO:0000313" key="2">
    <source>
        <dbReference type="EMBL" id="RWR75115.1"/>
    </source>
</evidence>
<evidence type="ECO:0000313" key="3">
    <source>
        <dbReference type="Proteomes" id="UP000283530"/>
    </source>
</evidence>
<comment type="caution">
    <text evidence="2">The sequence shown here is derived from an EMBL/GenBank/DDBJ whole genome shotgun (WGS) entry which is preliminary data.</text>
</comment>
<dbReference type="InterPro" id="IPR022742">
    <property type="entry name" value="Hydrolase_4"/>
</dbReference>
<dbReference type="Proteomes" id="UP000283530">
    <property type="component" value="Unassembled WGS sequence"/>
</dbReference>
<dbReference type="AlphaFoldDB" id="A0A443N9C0"/>
<name>A0A443N9C0_9MAGN</name>
<dbReference type="OrthoDB" id="2498029at2759"/>
<gene>
    <name evidence="2" type="ORF">CKAN_00348100</name>
</gene>
<protein>
    <submittedName>
        <fullName evidence="2">Caffeoylshikimate esterase-like protein</fullName>
    </submittedName>
</protein>